<dbReference type="InterPro" id="IPR012902">
    <property type="entry name" value="N_methyl_site"/>
</dbReference>
<sequence>MSLNPDRRDLRDDSGFTLMELMMTVTIIGFVIAGLTGIVISYFKTTVDTQARLTESHDVQFVAAYWQRDVASIGVRSFDAGTKTFPLQQSVDVTPACALPSGTVVATLAWSEYTSLDSTATPARVTVSYVAQADGTGYDLVRRRCSGATVDSTVEVAHSLNALPTKTCDVACTGSGANVPSVVNLNLSVLDPEGNGTTAYTATLSGERRQS</sequence>
<comment type="caution">
    <text evidence="2">The sequence shown here is derived from an EMBL/GenBank/DDBJ whole genome shotgun (WGS) entry which is preliminary data.</text>
</comment>
<keyword evidence="1" id="KW-1133">Transmembrane helix</keyword>
<evidence type="ECO:0000256" key="1">
    <source>
        <dbReference type="SAM" id="Phobius"/>
    </source>
</evidence>
<keyword evidence="1" id="KW-0812">Transmembrane</keyword>
<dbReference type="Pfam" id="PF07963">
    <property type="entry name" value="N_methyl"/>
    <property type="match status" value="1"/>
</dbReference>
<name>A0A7Y9ZLM0_9ACTN</name>
<proteinExistence type="predicted"/>
<reference evidence="2 3" key="1">
    <citation type="submission" date="2020-07" db="EMBL/GenBank/DDBJ databases">
        <title>Sequencing the genomes of 1000 actinobacteria strains.</title>
        <authorList>
            <person name="Klenk H.-P."/>
        </authorList>
    </citation>
    <scope>NUCLEOTIDE SEQUENCE [LARGE SCALE GENOMIC DNA]</scope>
    <source>
        <strain evidence="2 3">DSM 15131</strain>
    </source>
</reference>
<feature type="transmembrane region" description="Helical" evidence="1">
    <location>
        <begin position="21"/>
        <end position="43"/>
    </location>
</feature>
<accession>A0A7Y9ZLM0</accession>
<evidence type="ECO:0000313" key="3">
    <source>
        <dbReference type="Proteomes" id="UP000562045"/>
    </source>
</evidence>
<protein>
    <submittedName>
        <fullName evidence="2">Prepilin-type N-terminal cleavage/methylation domain-containing protein</fullName>
    </submittedName>
</protein>
<organism evidence="2 3">
    <name type="scientific">Nocardioides aromaticivorans</name>
    <dbReference type="NCBI Taxonomy" id="200618"/>
    <lineage>
        <taxon>Bacteria</taxon>
        <taxon>Bacillati</taxon>
        <taxon>Actinomycetota</taxon>
        <taxon>Actinomycetes</taxon>
        <taxon>Propionibacteriales</taxon>
        <taxon>Nocardioidaceae</taxon>
        <taxon>Nocardioides</taxon>
    </lineage>
</organism>
<evidence type="ECO:0000313" key="2">
    <source>
        <dbReference type="EMBL" id="NYI46638.1"/>
    </source>
</evidence>
<gene>
    <name evidence="2" type="ORF">BJ993_003718</name>
</gene>
<dbReference type="RefSeq" id="WP_179650507.1">
    <property type="nucleotide sequence ID" value="NZ_JACBZM010000001.1"/>
</dbReference>
<dbReference type="NCBIfam" id="TIGR02532">
    <property type="entry name" value="IV_pilin_GFxxxE"/>
    <property type="match status" value="1"/>
</dbReference>
<keyword evidence="1" id="KW-0472">Membrane</keyword>
<dbReference type="EMBL" id="JACBZM010000001">
    <property type="protein sequence ID" value="NYI46638.1"/>
    <property type="molecule type" value="Genomic_DNA"/>
</dbReference>
<dbReference type="Proteomes" id="UP000562045">
    <property type="component" value="Unassembled WGS sequence"/>
</dbReference>
<dbReference type="AlphaFoldDB" id="A0A7Y9ZLM0"/>